<evidence type="ECO:0000313" key="4">
    <source>
        <dbReference type="Proteomes" id="UP000467840"/>
    </source>
</evidence>
<feature type="repeat" description="PPR" evidence="2">
    <location>
        <begin position="674"/>
        <end position="708"/>
    </location>
</feature>
<dbReference type="Gene3D" id="1.25.40.10">
    <property type="entry name" value="Tetratricopeptide repeat domain"/>
    <property type="match status" value="7"/>
</dbReference>
<reference evidence="3 4" key="1">
    <citation type="journal article" date="2020" name="Mol. Plant">
        <title>The Chromosome-Based Rubber Tree Genome Provides New Insights into Spurge Genome Evolution and Rubber Biosynthesis.</title>
        <authorList>
            <person name="Liu J."/>
            <person name="Shi C."/>
            <person name="Shi C.C."/>
            <person name="Li W."/>
            <person name="Zhang Q.J."/>
            <person name="Zhang Y."/>
            <person name="Li K."/>
            <person name="Lu H.F."/>
            <person name="Shi C."/>
            <person name="Zhu S.T."/>
            <person name="Xiao Z.Y."/>
            <person name="Nan H."/>
            <person name="Yue Y."/>
            <person name="Zhu X.G."/>
            <person name="Wu Y."/>
            <person name="Hong X.N."/>
            <person name="Fan G.Y."/>
            <person name="Tong Y."/>
            <person name="Zhang D."/>
            <person name="Mao C.L."/>
            <person name="Liu Y.L."/>
            <person name="Hao S.J."/>
            <person name="Liu W.Q."/>
            <person name="Lv M.Q."/>
            <person name="Zhang H.B."/>
            <person name="Liu Y."/>
            <person name="Hu-Tang G.R."/>
            <person name="Wang J.P."/>
            <person name="Wang J.H."/>
            <person name="Sun Y.H."/>
            <person name="Ni S.B."/>
            <person name="Chen W.B."/>
            <person name="Zhang X.C."/>
            <person name="Jiao Y.N."/>
            <person name="Eichler E.E."/>
            <person name="Li G.H."/>
            <person name="Liu X."/>
            <person name="Gao L.Z."/>
        </authorList>
    </citation>
    <scope>NUCLEOTIDE SEQUENCE [LARGE SCALE GENOMIC DNA]</scope>
    <source>
        <strain evidence="4">cv. GT1</strain>
        <tissue evidence="3">Leaf</tissue>
    </source>
</reference>
<evidence type="ECO:0000256" key="1">
    <source>
        <dbReference type="ARBA" id="ARBA00022737"/>
    </source>
</evidence>
<keyword evidence="1" id="KW-0677">Repeat</keyword>
<proteinExistence type="predicted"/>
<dbReference type="InterPro" id="IPR002885">
    <property type="entry name" value="PPR_rpt"/>
</dbReference>
<dbReference type="GO" id="GO:0009451">
    <property type="term" value="P:RNA modification"/>
    <property type="evidence" value="ECO:0007669"/>
    <property type="project" value="InterPro"/>
</dbReference>
<evidence type="ECO:0000256" key="2">
    <source>
        <dbReference type="PROSITE-ProRule" id="PRU00708"/>
    </source>
</evidence>
<dbReference type="FunFam" id="1.25.40.10:FF:000073">
    <property type="entry name" value="Pentatricopeptide repeat-containing protein chloroplastic"/>
    <property type="match status" value="2"/>
</dbReference>
<feature type="repeat" description="PPR" evidence="2">
    <location>
        <begin position="471"/>
        <end position="505"/>
    </location>
</feature>
<dbReference type="NCBIfam" id="TIGR00756">
    <property type="entry name" value="PPR"/>
    <property type="match status" value="7"/>
</dbReference>
<dbReference type="GO" id="GO:0003729">
    <property type="term" value="F:mRNA binding"/>
    <property type="evidence" value="ECO:0007669"/>
    <property type="project" value="UniProtKB-ARBA"/>
</dbReference>
<dbReference type="InterPro" id="IPR046848">
    <property type="entry name" value="E_motif"/>
</dbReference>
<dbReference type="Pfam" id="PF13041">
    <property type="entry name" value="PPR_2"/>
    <property type="match status" value="5"/>
</dbReference>
<dbReference type="Pfam" id="PF20431">
    <property type="entry name" value="E_motif"/>
    <property type="match status" value="1"/>
</dbReference>
<dbReference type="PANTHER" id="PTHR47926:SF452">
    <property type="entry name" value="PENTATRICOPEPTIDE REPEAT-CONTAINING PROTEIN"/>
    <property type="match status" value="1"/>
</dbReference>
<feature type="repeat" description="PPR" evidence="2">
    <location>
        <begin position="238"/>
        <end position="272"/>
    </location>
</feature>
<organism evidence="3 4">
    <name type="scientific">Hevea brasiliensis</name>
    <name type="common">Para rubber tree</name>
    <name type="synonym">Siphonia brasiliensis</name>
    <dbReference type="NCBI Taxonomy" id="3981"/>
    <lineage>
        <taxon>Eukaryota</taxon>
        <taxon>Viridiplantae</taxon>
        <taxon>Streptophyta</taxon>
        <taxon>Embryophyta</taxon>
        <taxon>Tracheophyta</taxon>
        <taxon>Spermatophyta</taxon>
        <taxon>Magnoliopsida</taxon>
        <taxon>eudicotyledons</taxon>
        <taxon>Gunneridae</taxon>
        <taxon>Pentapetalae</taxon>
        <taxon>rosids</taxon>
        <taxon>fabids</taxon>
        <taxon>Malpighiales</taxon>
        <taxon>Euphorbiaceae</taxon>
        <taxon>Crotonoideae</taxon>
        <taxon>Micrandreae</taxon>
        <taxon>Hevea</taxon>
    </lineage>
</organism>
<protein>
    <recommendedName>
        <fullName evidence="5">Pentacotripeptide-repeat region of PRORP domain-containing protein</fullName>
    </recommendedName>
</protein>
<dbReference type="FunFam" id="1.25.40.10:FF:000090">
    <property type="entry name" value="Pentatricopeptide repeat-containing protein, chloroplastic"/>
    <property type="match status" value="1"/>
</dbReference>
<comment type="caution">
    <text evidence="3">The sequence shown here is derived from an EMBL/GenBank/DDBJ whole genome shotgun (WGS) entry which is preliminary data.</text>
</comment>
<dbReference type="PROSITE" id="PS51375">
    <property type="entry name" value="PPR"/>
    <property type="match status" value="8"/>
</dbReference>
<evidence type="ECO:0000313" key="3">
    <source>
        <dbReference type="EMBL" id="KAF2296011.1"/>
    </source>
</evidence>
<accession>A0A6A6L3T5</accession>
<dbReference type="SUPFAM" id="SSF48452">
    <property type="entry name" value="TPR-like"/>
    <property type="match status" value="1"/>
</dbReference>
<evidence type="ECO:0008006" key="5">
    <source>
        <dbReference type="Google" id="ProtNLM"/>
    </source>
</evidence>
<feature type="repeat" description="PPR" evidence="2">
    <location>
        <begin position="69"/>
        <end position="103"/>
    </location>
</feature>
<dbReference type="FunFam" id="1.25.40.10:FF:000436">
    <property type="entry name" value="Pentatricopeptide repeat-containing protein At5g39350 family"/>
    <property type="match status" value="1"/>
</dbReference>
<feature type="repeat" description="PPR" evidence="2">
    <location>
        <begin position="170"/>
        <end position="204"/>
    </location>
</feature>
<dbReference type="FunFam" id="1.25.40.10:FF:000344">
    <property type="entry name" value="Pentatricopeptide repeat-containing protein"/>
    <property type="match status" value="1"/>
</dbReference>
<sequence length="852" mass="94863">MQLKIITTAYLRLLSPCKDLNSLLQVHARLIVSGLQEDHSTSAHLVKSYLSFKKCDSARFVFDSLPNPSVRLYNSMIRAYASVRSHQEAIQLYHCMLSKRLEPDKYTFTFVLKACTGALEFKEGVLVHRDIVFRELDYDIFIGTALVDMYCKLGDLELARKVFDKMPKKDVITWNVMILGLSQSVNPQEALGFIRNMQLVGMEPDLVSIVNLVPAVSSLGDIDACSTIHGYVIRRGFDAVVSNGLIDMYSKCGNIDVASQVFKQMQDRNDISWITMMTGYAHNECFFEVLDLFDCMKRGNVRLNYVSIVNALLAAAEMRDLRRGKEIHDYARKQKIDSDVLIATALMTMYAKFGDPDAAKSLLQGLKGRDLVAWSAIIAALVQSGYPEDALSLFREMQNDCLKANNVTLMSVLSACAEVLCPRIGKSVHCYAVKSHIDSDISLGTTLVSMYAKCGFFASALTIFNRMPCKDIVMWNALINGYTQNGDPYHAMEIFHEVQVSEICPDSGTLVGLLSACVLSYDQGQGSCIHGKIIRYGFESQCHVKNALIDMYAKCGSLSIAELLFKGTDFKKDEVSWNVLIAGYVHSGHAKEAISAFCQMKLENFHPNLVTIVSVLPAVACLSSLTEGMAFHACIIRMGFEYNILVQNCLIDMYAKCGQLHNSENLFYGMKSKNTVSWNVMLTGYAVHGQGHHAIELFSLMQKSDIRVDSISFLSVLSACRHAGLIDEGRTIFDAICKKHHLEPGLEHYACMVDLLGRAGLFDEILHLIKAMPLEPDARVWGALLGACKMHSKILLAEFAVDHLLKLEPKNPTHHVVLSNIYAKSARWGDAGDTRSKMINTGLRKGPGWSWV</sequence>
<name>A0A6A6L3T5_HEVBR</name>
<dbReference type="EMBL" id="JAAGAX010000013">
    <property type="protein sequence ID" value="KAF2296011.1"/>
    <property type="molecule type" value="Genomic_DNA"/>
</dbReference>
<feature type="repeat" description="PPR" evidence="2">
    <location>
        <begin position="139"/>
        <end position="169"/>
    </location>
</feature>
<feature type="repeat" description="PPR" evidence="2">
    <location>
        <begin position="370"/>
        <end position="404"/>
    </location>
</feature>
<gene>
    <name evidence="3" type="ORF">GH714_035661</name>
</gene>
<dbReference type="AlphaFoldDB" id="A0A6A6L3T5"/>
<dbReference type="InterPro" id="IPR046960">
    <property type="entry name" value="PPR_At4g14850-like_plant"/>
</dbReference>
<dbReference type="Proteomes" id="UP000467840">
    <property type="component" value="Chromosome 7"/>
</dbReference>
<dbReference type="Pfam" id="PF01535">
    <property type="entry name" value="PPR"/>
    <property type="match status" value="6"/>
</dbReference>
<keyword evidence="4" id="KW-1185">Reference proteome</keyword>
<dbReference type="InterPro" id="IPR011990">
    <property type="entry name" value="TPR-like_helical_dom_sf"/>
</dbReference>
<feature type="repeat" description="PPR" evidence="2">
    <location>
        <begin position="573"/>
        <end position="607"/>
    </location>
</feature>
<dbReference type="PANTHER" id="PTHR47926">
    <property type="entry name" value="PENTATRICOPEPTIDE REPEAT-CONTAINING PROTEIN"/>
    <property type="match status" value="1"/>
</dbReference>